<dbReference type="PANTHER" id="PTHR45527:SF1">
    <property type="entry name" value="FATTY ACID SYNTHASE"/>
    <property type="match status" value="1"/>
</dbReference>
<sequence length="136" mass="14351">MIIGLLAIMKAGSAYVPLDPLHASDRLRSILDDAAPTILVADKVGSMAIGDVGLSTRVVVDPNTLGQSAINNPQITELTSRHLAYVIYTSGSTGKPKGVMIEHQGVVNIIQSQQSALNLSSSTRMTQFLSISFDAS</sequence>
<dbReference type="PRINTS" id="PR00154">
    <property type="entry name" value="AMPBINDING"/>
</dbReference>
<dbReference type="InterPro" id="IPR020845">
    <property type="entry name" value="AMP-binding_CS"/>
</dbReference>
<dbReference type="InterPro" id="IPR000873">
    <property type="entry name" value="AMP-dep_synth/lig_dom"/>
</dbReference>
<dbReference type="PANTHER" id="PTHR45527">
    <property type="entry name" value="NONRIBOSOMAL PEPTIDE SYNTHETASE"/>
    <property type="match status" value="1"/>
</dbReference>
<evidence type="ECO:0000259" key="1">
    <source>
        <dbReference type="Pfam" id="PF00501"/>
    </source>
</evidence>
<protein>
    <recommendedName>
        <fullName evidence="1">AMP-dependent synthetase/ligase domain-containing protein</fullName>
    </recommendedName>
</protein>
<evidence type="ECO:0000313" key="2">
    <source>
        <dbReference type="EMBL" id="KAF9991505.1"/>
    </source>
</evidence>
<accession>A0A9P6MCD5</accession>
<dbReference type="Pfam" id="PF00501">
    <property type="entry name" value="AMP-binding"/>
    <property type="match status" value="1"/>
</dbReference>
<feature type="domain" description="AMP-dependent synthetase/ligase" evidence="1">
    <location>
        <begin position="1"/>
        <end position="136"/>
    </location>
</feature>
<organism evidence="2 3">
    <name type="scientific">Entomortierella chlamydospora</name>
    <dbReference type="NCBI Taxonomy" id="101097"/>
    <lineage>
        <taxon>Eukaryota</taxon>
        <taxon>Fungi</taxon>
        <taxon>Fungi incertae sedis</taxon>
        <taxon>Mucoromycota</taxon>
        <taxon>Mortierellomycotina</taxon>
        <taxon>Mortierellomycetes</taxon>
        <taxon>Mortierellales</taxon>
        <taxon>Mortierellaceae</taxon>
        <taxon>Entomortierella</taxon>
    </lineage>
</organism>
<dbReference type="Proteomes" id="UP000703661">
    <property type="component" value="Unassembled WGS sequence"/>
</dbReference>
<dbReference type="PROSITE" id="PS00455">
    <property type="entry name" value="AMP_BINDING"/>
    <property type="match status" value="1"/>
</dbReference>
<name>A0A9P6MCD5_9FUNG</name>
<dbReference type="AlphaFoldDB" id="A0A9P6MCD5"/>
<feature type="non-terminal residue" evidence="2">
    <location>
        <position position="136"/>
    </location>
</feature>
<gene>
    <name evidence="2" type="ORF">BGZ80_009081</name>
</gene>
<dbReference type="Gene3D" id="3.40.50.980">
    <property type="match status" value="2"/>
</dbReference>
<dbReference type="InterPro" id="IPR020459">
    <property type="entry name" value="AMP-binding"/>
</dbReference>
<proteinExistence type="predicted"/>
<dbReference type="GO" id="GO:0044550">
    <property type="term" value="P:secondary metabolite biosynthetic process"/>
    <property type="evidence" value="ECO:0007669"/>
    <property type="project" value="TreeGrafter"/>
</dbReference>
<keyword evidence="3" id="KW-1185">Reference proteome</keyword>
<evidence type="ECO:0000313" key="3">
    <source>
        <dbReference type="Proteomes" id="UP000703661"/>
    </source>
</evidence>
<reference evidence="2" key="1">
    <citation type="journal article" date="2020" name="Fungal Divers.">
        <title>Resolving the Mortierellaceae phylogeny through synthesis of multi-gene phylogenetics and phylogenomics.</title>
        <authorList>
            <person name="Vandepol N."/>
            <person name="Liber J."/>
            <person name="Desiro A."/>
            <person name="Na H."/>
            <person name="Kennedy M."/>
            <person name="Barry K."/>
            <person name="Grigoriev I.V."/>
            <person name="Miller A.N."/>
            <person name="O'Donnell K."/>
            <person name="Stajich J.E."/>
            <person name="Bonito G."/>
        </authorList>
    </citation>
    <scope>NUCLEOTIDE SEQUENCE</scope>
    <source>
        <strain evidence="2">NRRL 2769</strain>
    </source>
</reference>
<dbReference type="GO" id="GO:0043041">
    <property type="term" value="P:amino acid activation for nonribosomal peptide biosynthetic process"/>
    <property type="evidence" value="ECO:0007669"/>
    <property type="project" value="TreeGrafter"/>
</dbReference>
<dbReference type="EMBL" id="JAAAID010005175">
    <property type="protein sequence ID" value="KAF9991505.1"/>
    <property type="molecule type" value="Genomic_DNA"/>
</dbReference>
<comment type="caution">
    <text evidence="2">The sequence shown here is derived from an EMBL/GenBank/DDBJ whole genome shotgun (WGS) entry which is preliminary data.</text>
</comment>
<dbReference type="GO" id="GO:0031177">
    <property type="term" value="F:phosphopantetheine binding"/>
    <property type="evidence" value="ECO:0007669"/>
    <property type="project" value="TreeGrafter"/>
</dbReference>
<dbReference type="SUPFAM" id="SSF56801">
    <property type="entry name" value="Acetyl-CoA synthetase-like"/>
    <property type="match status" value="1"/>
</dbReference>
<dbReference type="GO" id="GO:0005737">
    <property type="term" value="C:cytoplasm"/>
    <property type="evidence" value="ECO:0007669"/>
    <property type="project" value="TreeGrafter"/>
</dbReference>